<evidence type="ECO:0000313" key="2">
    <source>
        <dbReference type="Proteomes" id="UP000187203"/>
    </source>
</evidence>
<proteinExistence type="predicted"/>
<dbReference type="EMBL" id="AWUE01024269">
    <property type="protein sequence ID" value="OMO51226.1"/>
    <property type="molecule type" value="Genomic_DNA"/>
</dbReference>
<reference evidence="2" key="1">
    <citation type="submission" date="2013-09" db="EMBL/GenBank/DDBJ databases">
        <title>Corchorus olitorius genome sequencing.</title>
        <authorList>
            <person name="Alam M."/>
            <person name="Haque M.S."/>
            <person name="Islam M.S."/>
            <person name="Emdad E.M."/>
            <person name="Islam M.M."/>
            <person name="Ahmed B."/>
            <person name="Halim A."/>
            <person name="Hossen Q.M.M."/>
            <person name="Hossain M.Z."/>
            <person name="Ahmed R."/>
            <person name="Khan M.M."/>
            <person name="Islam R."/>
            <person name="Rashid M.M."/>
            <person name="Khan S.A."/>
            <person name="Rahman M.S."/>
            <person name="Alam M."/>
            <person name="Yahiya A.S."/>
            <person name="Khan M.S."/>
            <person name="Azam M.S."/>
            <person name="Haque T."/>
            <person name="Lashkar M.Z.H."/>
            <person name="Akhand A.I."/>
            <person name="Morshed G."/>
            <person name="Roy S."/>
            <person name="Uddin K.S."/>
            <person name="Rabeya T."/>
            <person name="Hossain A.S."/>
            <person name="Chowdhury A."/>
            <person name="Snigdha A.R."/>
            <person name="Mortoza M.S."/>
            <person name="Matin S.A."/>
            <person name="Hoque S.M.E."/>
            <person name="Islam M.K."/>
            <person name="Roy D.K."/>
            <person name="Haider R."/>
            <person name="Moosa M.M."/>
            <person name="Elias S.M."/>
            <person name="Hasan A.M."/>
            <person name="Jahan S."/>
            <person name="Shafiuddin M."/>
            <person name="Mahmood N."/>
            <person name="Shommy N.S."/>
        </authorList>
    </citation>
    <scope>NUCLEOTIDE SEQUENCE [LARGE SCALE GENOMIC DNA]</scope>
    <source>
        <strain evidence="2">cv. O-4</strain>
    </source>
</reference>
<gene>
    <name evidence="1" type="ORF">COLO4_37765</name>
</gene>
<comment type="caution">
    <text evidence="1">The sequence shown here is derived from an EMBL/GenBank/DDBJ whole genome shotgun (WGS) entry which is preliminary data.</text>
</comment>
<accession>A0A1R3FZM0</accession>
<organism evidence="1 2">
    <name type="scientific">Corchorus olitorius</name>
    <dbReference type="NCBI Taxonomy" id="93759"/>
    <lineage>
        <taxon>Eukaryota</taxon>
        <taxon>Viridiplantae</taxon>
        <taxon>Streptophyta</taxon>
        <taxon>Embryophyta</taxon>
        <taxon>Tracheophyta</taxon>
        <taxon>Spermatophyta</taxon>
        <taxon>Magnoliopsida</taxon>
        <taxon>eudicotyledons</taxon>
        <taxon>Gunneridae</taxon>
        <taxon>Pentapetalae</taxon>
        <taxon>rosids</taxon>
        <taxon>malvids</taxon>
        <taxon>Malvales</taxon>
        <taxon>Malvaceae</taxon>
        <taxon>Grewioideae</taxon>
        <taxon>Apeibeae</taxon>
        <taxon>Corchorus</taxon>
    </lineage>
</organism>
<dbReference type="AlphaFoldDB" id="A0A1R3FZM0"/>
<evidence type="ECO:0000313" key="1">
    <source>
        <dbReference type="EMBL" id="OMO51226.1"/>
    </source>
</evidence>
<protein>
    <submittedName>
        <fullName evidence="1">Uncharacterized protein</fullName>
    </submittedName>
</protein>
<name>A0A1R3FZM0_9ROSI</name>
<keyword evidence="2" id="KW-1185">Reference proteome</keyword>
<sequence>MAMVVTIAISIAVTTIPSSIMAIMALWPL</sequence>
<dbReference type="Proteomes" id="UP000187203">
    <property type="component" value="Unassembled WGS sequence"/>
</dbReference>